<feature type="transmembrane region" description="Helical" evidence="7">
    <location>
        <begin position="231"/>
        <end position="253"/>
    </location>
</feature>
<dbReference type="OrthoDB" id="2148488at2"/>
<feature type="transmembrane region" description="Helical" evidence="7">
    <location>
        <begin position="139"/>
        <end position="156"/>
    </location>
</feature>
<keyword evidence="2" id="KW-1003">Cell membrane</keyword>
<dbReference type="InterPro" id="IPR050539">
    <property type="entry name" value="ThrE_Dicarb/AminoAcid_Exp"/>
</dbReference>
<proteinExistence type="inferred from homology"/>
<feature type="transmembrane region" description="Helical" evidence="7">
    <location>
        <begin position="114"/>
        <end position="133"/>
    </location>
</feature>
<evidence type="ECO:0000313" key="10">
    <source>
        <dbReference type="EMBL" id="AZA10679.1"/>
    </source>
</evidence>
<feature type="domain" description="Threonine/serine exporter-like N-terminal" evidence="8">
    <location>
        <begin position="7"/>
        <end position="248"/>
    </location>
</feature>
<name>A0A3G6IY41_9CORY</name>
<dbReference type="InterPro" id="IPR010619">
    <property type="entry name" value="ThrE-like_N"/>
</dbReference>
<organism evidence="10 11">
    <name type="scientific">Corynebacterium gerontici</name>
    <dbReference type="NCBI Taxonomy" id="2079234"/>
    <lineage>
        <taxon>Bacteria</taxon>
        <taxon>Bacillati</taxon>
        <taxon>Actinomycetota</taxon>
        <taxon>Actinomycetes</taxon>
        <taxon>Mycobacteriales</taxon>
        <taxon>Corynebacteriaceae</taxon>
        <taxon>Corynebacterium</taxon>
    </lineage>
</organism>
<feature type="transmembrane region" description="Helical" evidence="7">
    <location>
        <begin position="317"/>
        <end position="336"/>
    </location>
</feature>
<evidence type="ECO:0000256" key="7">
    <source>
        <dbReference type="SAM" id="Phobius"/>
    </source>
</evidence>
<feature type="transmembrane region" description="Helical" evidence="7">
    <location>
        <begin position="348"/>
        <end position="367"/>
    </location>
</feature>
<dbReference type="PANTHER" id="PTHR34390:SF2">
    <property type="entry name" value="SUCCINATE TRANSPORTER SUBUNIT YJJP-RELATED"/>
    <property type="match status" value="1"/>
</dbReference>
<feature type="transmembrane region" description="Helical" evidence="7">
    <location>
        <begin position="379"/>
        <end position="399"/>
    </location>
</feature>
<dbReference type="RefSeq" id="WP_123935848.1">
    <property type="nucleotide sequence ID" value="NZ_CP033897.1"/>
</dbReference>
<keyword evidence="11" id="KW-1185">Reference proteome</keyword>
<comment type="subcellular location">
    <subcellularLocation>
        <location evidence="1">Cell membrane</location>
        <topology evidence="1">Multi-pass membrane protein</topology>
    </subcellularLocation>
</comment>
<feature type="transmembrane region" description="Helical" evidence="7">
    <location>
        <begin position="293"/>
        <end position="311"/>
    </location>
</feature>
<keyword evidence="4 7" id="KW-1133">Transmembrane helix</keyword>
<dbReference type="Pfam" id="PF12821">
    <property type="entry name" value="ThrE_2"/>
    <property type="match status" value="1"/>
</dbReference>
<evidence type="ECO:0000256" key="6">
    <source>
        <dbReference type="ARBA" id="ARBA00034125"/>
    </source>
</evidence>
<evidence type="ECO:0000256" key="2">
    <source>
        <dbReference type="ARBA" id="ARBA00022475"/>
    </source>
</evidence>
<dbReference type="PANTHER" id="PTHR34390">
    <property type="entry name" value="UPF0442 PROTEIN YJJB-RELATED"/>
    <property type="match status" value="1"/>
</dbReference>
<accession>A0A3G6IY41</accession>
<protein>
    <submittedName>
        <fullName evidence="10">Inner membrane protein YjjP</fullName>
    </submittedName>
</protein>
<dbReference type="GO" id="GO:0015744">
    <property type="term" value="P:succinate transport"/>
    <property type="evidence" value="ECO:0007669"/>
    <property type="project" value="TreeGrafter"/>
</dbReference>
<feature type="transmembrane region" description="Helical" evidence="7">
    <location>
        <begin position="163"/>
        <end position="184"/>
    </location>
</feature>
<keyword evidence="3 7" id="KW-0812">Transmembrane</keyword>
<feature type="transmembrane region" description="Helical" evidence="7">
    <location>
        <begin position="196"/>
        <end position="219"/>
    </location>
</feature>
<dbReference type="AlphaFoldDB" id="A0A3G6IY41"/>
<evidence type="ECO:0000256" key="3">
    <source>
        <dbReference type="ARBA" id="ARBA00022692"/>
    </source>
</evidence>
<dbReference type="KEGG" id="cgk:CGERO_01725"/>
<sequence length="424" mass="44559">MGVEADAVIRLGMMLAGAGSSGYRVMRAMKRAARALGFDSLDATVGITQITCTVHKGHHFRTVIARDHNPAVDASRIEAIETLTHNLHHSITAEELNEALDAIEHQVIKRWSPLWLSLAAAIACAGFAVLNHFTLQSAILVAISAGIGQSVRMACAKRRVHQLGAVSAGGLAAALSFFVCAWVLDLFGVTPLESVSAGYIAAVLFLIPGFPLFSSMIDLSRFDFDAGLARLSYSLTIIFCATFVVGMVSWLTGLNPEPVAASASGSWYVAAGVASFLGVAGFAFLFNSSRRMVLVAASVGTVANLLRLALLETGATAYFAAFVGGLIIGLVGAIAAKRSHLPRVTTTVPAAVVLIPGTAMFRAVYYLNSGDVDQSLSNAATASLVVVAIAAGLVLARMLTDKNWAFGHLIDFSRPMDPPEVKSP</sequence>
<evidence type="ECO:0000256" key="5">
    <source>
        <dbReference type="ARBA" id="ARBA00023136"/>
    </source>
</evidence>
<evidence type="ECO:0000259" key="9">
    <source>
        <dbReference type="Pfam" id="PF12821"/>
    </source>
</evidence>
<dbReference type="InterPro" id="IPR024528">
    <property type="entry name" value="ThrE_2"/>
</dbReference>
<gene>
    <name evidence="10" type="primary">yjjP</name>
    <name evidence="10" type="ORF">CGERO_01725</name>
</gene>
<dbReference type="Pfam" id="PF06738">
    <property type="entry name" value="ThrE"/>
    <property type="match status" value="1"/>
</dbReference>
<feature type="domain" description="Threonine/Serine exporter ThrE" evidence="9">
    <location>
        <begin position="273"/>
        <end position="397"/>
    </location>
</feature>
<evidence type="ECO:0000256" key="1">
    <source>
        <dbReference type="ARBA" id="ARBA00004651"/>
    </source>
</evidence>
<keyword evidence="5 7" id="KW-0472">Membrane</keyword>
<evidence type="ECO:0000259" key="8">
    <source>
        <dbReference type="Pfam" id="PF06738"/>
    </source>
</evidence>
<dbReference type="GO" id="GO:0005886">
    <property type="term" value="C:plasma membrane"/>
    <property type="evidence" value="ECO:0007669"/>
    <property type="project" value="UniProtKB-SubCell"/>
</dbReference>
<evidence type="ECO:0000313" key="11">
    <source>
        <dbReference type="Proteomes" id="UP000271587"/>
    </source>
</evidence>
<reference evidence="10 11" key="1">
    <citation type="submission" date="2018-11" db="EMBL/GenBank/DDBJ databases">
        <authorList>
            <person name="Kleinhagauer T."/>
            <person name="Glaeser S.P."/>
            <person name="Spergser J."/>
            <person name="Ruckert C."/>
            <person name="Kaempfer P."/>
            <person name="Busse H.-J."/>
        </authorList>
    </citation>
    <scope>NUCLEOTIDE SEQUENCE [LARGE SCALE GENOMIC DNA]</scope>
    <source>
        <strain evidence="10 11">W8</strain>
    </source>
</reference>
<comment type="similarity">
    <text evidence="6">Belongs to the ThrE exporter (TC 2.A.79) family.</text>
</comment>
<evidence type="ECO:0000256" key="4">
    <source>
        <dbReference type="ARBA" id="ARBA00022989"/>
    </source>
</evidence>
<dbReference type="Proteomes" id="UP000271587">
    <property type="component" value="Chromosome"/>
</dbReference>
<feature type="transmembrane region" description="Helical" evidence="7">
    <location>
        <begin position="265"/>
        <end position="286"/>
    </location>
</feature>
<dbReference type="EMBL" id="CP033897">
    <property type="protein sequence ID" value="AZA10679.1"/>
    <property type="molecule type" value="Genomic_DNA"/>
</dbReference>
<dbReference type="GO" id="GO:0022857">
    <property type="term" value="F:transmembrane transporter activity"/>
    <property type="evidence" value="ECO:0007669"/>
    <property type="project" value="InterPro"/>
</dbReference>